<keyword evidence="6 9" id="KW-0378">Hydrolase</keyword>
<evidence type="ECO:0000256" key="9">
    <source>
        <dbReference type="RuleBase" id="RU361276"/>
    </source>
</evidence>
<evidence type="ECO:0000256" key="3">
    <source>
        <dbReference type="ARBA" id="ARBA00012643"/>
    </source>
</evidence>
<evidence type="ECO:0000256" key="6">
    <source>
        <dbReference type="ARBA" id="ARBA00022801"/>
    </source>
</evidence>
<comment type="subcellular location">
    <subcellularLocation>
        <location evidence="9">Cytoplasm</location>
    </subcellularLocation>
</comment>
<gene>
    <name evidence="11" type="primary">LOC100904894</name>
</gene>
<evidence type="ECO:0000313" key="10">
    <source>
        <dbReference type="Proteomes" id="UP000694867"/>
    </source>
</evidence>
<dbReference type="InterPro" id="IPR036412">
    <property type="entry name" value="HAD-like_sf"/>
</dbReference>
<dbReference type="CTD" id="37875"/>
<evidence type="ECO:0000256" key="2">
    <source>
        <dbReference type="ARBA" id="ARBA00008389"/>
    </source>
</evidence>
<dbReference type="GeneID" id="100904894"/>
<keyword evidence="7" id="KW-0460">Magnesium</keyword>
<dbReference type="SUPFAM" id="SSF56784">
    <property type="entry name" value="HAD-like"/>
    <property type="match status" value="1"/>
</dbReference>
<dbReference type="InterPro" id="IPR006434">
    <property type="entry name" value="Pyrimidine_nucleotidase_eu"/>
</dbReference>
<dbReference type="Pfam" id="PF05822">
    <property type="entry name" value="UMPH-1"/>
    <property type="match status" value="1"/>
</dbReference>
<dbReference type="PANTHER" id="PTHR13045:SF0">
    <property type="entry name" value="7-METHYLGUANOSINE PHOSPHATE-SPECIFIC 5'-NUCLEOTIDASE"/>
    <property type="match status" value="1"/>
</dbReference>
<name>A0AAJ6VX74_9ACAR</name>
<sequence>MEWLQDNPKVRMRDPAGVAKKIHKLIQDGPQKLQVVTDYDHTLARSHYQGRPVGTSYCVFEADESVSEDYQTEAARLKKKYLPIEFDPNLSEEEKIPHMIQWYAESFDIILSSGINENQLPAMVQRADLHLRCRTPECFEFLNQQKVPILVYSAGLGNIIELSLKQQNAMKGNVTIIANFLVYKPDGTPLKFASDSVLHSYNKNASHPMTRDYYSSEKLQQRNNAILIGDSLGDASMTDGAPCLKPPPAGHSTVLRIGFLNRNFDASLKRYLDAFDIVLVDDQTMDVPLELFRRTCCDAISSQT</sequence>
<keyword evidence="5 9" id="KW-0547">Nucleotide-binding</keyword>
<keyword evidence="9" id="KW-0963">Cytoplasm</keyword>
<dbReference type="AlphaFoldDB" id="A0AAJ6VX74"/>
<evidence type="ECO:0000256" key="4">
    <source>
        <dbReference type="ARBA" id="ARBA00022723"/>
    </source>
</evidence>
<dbReference type="FunFam" id="1.10.150.340:FF:000001">
    <property type="entry name" value="Cytosolic 5-nucleotidase 3-like"/>
    <property type="match status" value="1"/>
</dbReference>
<dbReference type="SFLD" id="SFLDG01128">
    <property type="entry name" value="C1.4:_5'-Nucleotidase_Like"/>
    <property type="match status" value="1"/>
</dbReference>
<dbReference type="SFLD" id="SFLDS00003">
    <property type="entry name" value="Haloacid_Dehalogenase"/>
    <property type="match status" value="1"/>
</dbReference>
<keyword evidence="8 9" id="KW-0546">Nucleotide metabolism</keyword>
<dbReference type="NCBIfam" id="TIGR01544">
    <property type="entry name" value="HAD-SF-IE"/>
    <property type="match status" value="1"/>
</dbReference>
<organism evidence="10 11">
    <name type="scientific">Galendromus occidentalis</name>
    <name type="common">western predatory mite</name>
    <dbReference type="NCBI Taxonomy" id="34638"/>
    <lineage>
        <taxon>Eukaryota</taxon>
        <taxon>Metazoa</taxon>
        <taxon>Ecdysozoa</taxon>
        <taxon>Arthropoda</taxon>
        <taxon>Chelicerata</taxon>
        <taxon>Arachnida</taxon>
        <taxon>Acari</taxon>
        <taxon>Parasitiformes</taxon>
        <taxon>Mesostigmata</taxon>
        <taxon>Gamasina</taxon>
        <taxon>Phytoseioidea</taxon>
        <taxon>Phytoseiidae</taxon>
        <taxon>Typhlodrominae</taxon>
        <taxon>Galendromus</taxon>
    </lineage>
</organism>
<comment type="similarity">
    <text evidence="2 9">Belongs to the pyrimidine 5'-nucleotidase family.</text>
</comment>
<dbReference type="EC" id="3.1.3.5" evidence="3 9"/>
<keyword evidence="10" id="KW-1185">Reference proteome</keyword>
<dbReference type="GO" id="GO:0008253">
    <property type="term" value="F:5'-nucleotidase activity"/>
    <property type="evidence" value="ECO:0007669"/>
    <property type="project" value="UniProtKB-EC"/>
</dbReference>
<keyword evidence="4" id="KW-0479">Metal-binding</keyword>
<evidence type="ECO:0000256" key="5">
    <source>
        <dbReference type="ARBA" id="ARBA00022741"/>
    </source>
</evidence>
<dbReference type="Proteomes" id="UP000694867">
    <property type="component" value="Unplaced"/>
</dbReference>
<accession>A0AAJ6VX74</accession>
<comment type="catalytic activity">
    <reaction evidence="1 9">
        <text>a ribonucleoside 5'-phosphate + H2O = a ribonucleoside + phosphate</text>
        <dbReference type="Rhea" id="RHEA:12484"/>
        <dbReference type="ChEBI" id="CHEBI:15377"/>
        <dbReference type="ChEBI" id="CHEBI:18254"/>
        <dbReference type="ChEBI" id="CHEBI:43474"/>
        <dbReference type="ChEBI" id="CHEBI:58043"/>
        <dbReference type="EC" id="3.1.3.5"/>
    </reaction>
</comment>
<reference evidence="11" key="1">
    <citation type="submission" date="2025-08" db="UniProtKB">
        <authorList>
            <consortium name="RefSeq"/>
        </authorList>
    </citation>
    <scope>IDENTIFICATION</scope>
</reference>
<dbReference type="GO" id="GO:0005737">
    <property type="term" value="C:cytoplasm"/>
    <property type="evidence" value="ECO:0007669"/>
    <property type="project" value="UniProtKB-SubCell"/>
</dbReference>
<proteinExistence type="inferred from homology"/>
<dbReference type="GO" id="GO:0000166">
    <property type="term" value="F:nucleotide binding"/>
    <property type="evidence" value="ECO:0007669"/>
    <property type="project" value="UniProtKB-KW"/>
</dbReference>
<evidence type="ECO:0000313" key="11">
    <source>
        <dbReference type="RefSeq" id="XP_003741904.1"/>
    </source>
</evidence>
<dbReference type="GO" id="GO:0009117">
    <property type="term" value="P:nucleotide metabolic process"/>
    <property type="evidence" value="ECO:0007669"/>
    <property type="project" value="UniProtKB-KW"/>
</dbReference>
<dbReference type="Gene3D" id="1.10.150.340">
    <property type="entry name" value="Pyrimidine 5'-nucleotidase (UMPH-1), N-terminal domain"/>
    <property type="match status" value="1"/>
</dbReference>
<dbReference type="InterPro" id="IPR023214">
    <property type="entry name" value="HAD_sf"/>
</dbReference>
<evidence type="ECO:0000256" key="1">
    <source>
        <dbReference type="ARBA" id="ARBA00000815"/>
    </source>
</evidence>
<dbReference type="Gene3D" id="3.40.50.1000">
    <property type="entry name" value="HAD superfamily/HAD-like"/>
    <property type="match status" value="1"/>
</dbReference>
<dbReference type="GO" id="GO:0000287">
    <property type="term" value="F:magnesium ion binding"/>
    <property type="evidence" value="ECO:0007669"/>
    <property type="project" value="InterPro"/>
</dbReference>
<dbReference type="PANTHER" id="PTHR13045">
    <property type="entry name" value="5'-NUCLEOTIDASE"/>
    <property type="match status" value="1"/>
</dbReference>
<evidence type="ECO:0000256" key="7">
    <source>
        <dbReference type="ARBA" id="ARBA00022842"/>
    </source>
</evidence>
<dbReference type="RefSeq" id="XP_003741904.1">
    <property type="nucleotide sequence ID" value="XM_003741856.1"/>
</dbReference>
<protein>
    <recommendedName>
        <fullName evidence="3 9">5'-nucleotidase</fullName>
        <ecNumber evidence="3 9">3.1.3.5</ecNumber>
    </recommendedName>
</protein>
<dbReference type="KEGG" id="goe:100904894"/>
<evidence type="ECO:0000256" key="8">
    <source>
        <dbReference type="ARBA" id="ARBA00023080"/>
    </source>
</evidence>